<keyword evidence="8" id="KW-1185">Reference proteome</keyword>
<feature type="transmembrane region" description="Helical" evidence="6">
    <location>
        <begin position="122"/>
        <end position="142"/>
    </location>
</feature>
<sequence length="303" mass="33735">MIGKRIIKTAIAAALTMVIARIFHLDYPFYAVIAVIVVMQSTLGSSLDAGINRLLGTVVGAITGALAAISLGSTPWALGLGLLVTIYLCNLLGLVESISIAGIVLTAVVLEQATHPWVFAWGRFLDTMMGIFVAWLVNALLWPPRLEKVVRTRLSEVLLEMAELVQQLATTTGQGEEAGWKQWRQLGEKISSTWRFWQENRREMEQKLLGDDHWQLWFDTVESIYHNLLILQRIGLWPEGQVILRAVGEELRQAARAIAVNQRPGLKSIDLRYLAEQAAQADGTTTTLGWQTLLQIARDLQKL</sequence>
<evidence type="ECO:0000313" key="8">
    <source>
        <dbReference type="Proteomes" id="UP000189933"/>
    </source>
</evidence>
<comment type="subcellular location">
    <subcellularLocation>
        <location evidence="1">Cell membrane</location>
        <topology evidence="1">Multi-pass membrane protein</topology>
    </subcellularLocation>
</comment>
<organism evidence="7 8">
    <name type="scientific">Carboxydocella sporoproducens DSM 16521</name>
    <dbReference type="NCBI Taxonomy" id="1121270"/>
    <lineage>
        <taxon>Bacteria</taxon>
        <taxon>Bacillati</taxon>
        <taxon>Bacillota</taxon>
        <taxon>Clostridia</taxon>
        <taxon>Eubacteriales</taxon>
        <taxon>Clostridiales Family XVI. Incertae Sedis</taxon>
        <taxon>Carboxydocella</taxon>
    </lineage>
</organism>
<dbReference type="InterPro" id="IPR052984">
    <property type="entry name" value="UPF0421"/>
</dbReference>
<evidence type="ECO:0000256" key="4">
    <source>
        <dbReference type="ARBA" id="ARBA00022989"/>
    </source>
</evidence>
<keyword evidence="4 6" id="KW-1133">Transmembrane helix</keyword>
<dbReference type="PANTHER" id="PTHR40064">
    <property type="entry name" value="MEMBRANE PROTEIN-RELATED"/>
    <property type="match status" value="1"/>
</dbReference>
<protein>
    <submittedName>
        <fullName evidence="7">Aromatic acid exporter family member 1</fullName>
    </submittedName>
</protein>
<dbReference type="AlphaFoldDB" id="A0A1T4S098"/>
<evidence type="ECO:0000256" key="6">
    <source>
        <dbReference type="SAM" id="Phobius"/>
    </source>
</evidence>
<evidence type="ECO:0000256" key="2">
    <source>
        <dbReference type="ARBA" id="ARBA00022475"/>
    </source>
</evidence>
<keyword evidence="2" id="KW-1003">Cell membrane</keyword>
<evidence type="ECO:0000313" key="7">
    <source>
        <dbReference type="EMBL" id="SKA21699.1"/>
    </source>
</evidence>
<evidence type="ECO:0000256" key="1">
    <source>
        <dbReference type="ARBA" id="ARBA00004651"/>
    </source>
</evidence>
<feature type="transmembrane region" description="Helical" evidence="6">
    <location>
        <begin position="54"/>
        <end position="78"/>
    </location>
</feature>
<dbReference type="RefSeq" id="WP_078666360.1">
    <property type="nucleotide sequence ID" value="NZ_FUXM01000040.1"/>
</dbReference>
<gene>
    <name evidence="7" type="ORF">SAMN02745885_02367</name>
</gene>
<evidence type="ECO:0000256" key="3">
    <source>
        <dbReference type="ARBA" id="ARBA00022692"/>
    </source>
</evidence>
<dbReference type="InterPro" id="IPR010343">
    <property type="entry name" value="ArAE_1"/>
</dbReference>
<reference evidence="8" key="1">
    <citation type="submission" date="2017-02" db="EMBL/GenBank/DDBJ databases">
        <authorList>
            <person name="Varghese N."/>
            <person name="Submissions S."/>
        </authorList>
    </citation>
    <scope>NUCLEOTIDE SEQUENCE [LARGE SCALE GENOMIC DNA]</scope>
    <source>
        <strain evidence="8">DSM 16521</strain>
    </source>
</reference>
<dbReference type="EMBL" id="FUXM01000040">
    <property type="protein sequence ID" value="SKA21699.1"/>
    <property type="molecule type" value="Genomic_DNA"/>
</dbReference>
<dbReference type="Proteomes" id="UP000189933">
    <property type="component" value="Unassembled WGS sequence"/>
</dbReference>
<dbReference type="PANTHER" id="PTHR40064:SF1">
    <property type="entry name" value="MEMBRANE PROTEIN"/>
    <property type="match status" value="1"/>
</dbReference>
<name>A0A1T4S098_9FIRM</name>
<feature type="transmembrane region" description="Helical" evidence="6">
    <location>
        <begin position="84"/>
        <end position="110"/>
    </location>
</feature>
<dbReference type="GO" id="GO:0005886">
    <property type="term" value="C:plasma membrane"/>
    <property type="evidence" value="ECO:0007669"/>
    <property type="project" value="UniProtKB-SubCell"/>
</dbReference>
<keyword evidence="3 6" id="KW-0812">Transmembrane</keyword>
<dbReference type="OrthoDB" id="1653617at2"/>
<accession>A0A1T4S098</accession>
<keyword evidence="5 6" id="KW-0472">Membrane</keyword>
<proteinExistence type="predicted"/>
<dbReference type="Pfam" id="PF06081">
    <property type="entry name" value="ArAE_1"/>
    <property type="match status" value="1"/>
</dbReference>
<evidence type="ECO:0000256" key="5">
    <source>
        <dbReference type="ARBA" id="ARBA00023136"/>
    </source>
</evidence>
<feature type="transmembrane region" description="Helical" evidence="6">
    <location>
        <begin position="29"/>
        <end position="47"/>
    </location>
</feature>